<evidence type="ECO:0000256" key="1">
    <source>
        <dbReference type="ARBA" id="ARBA00004496"/>
    </source>
</evidence>
<evidence type="ECO:0000256" key="9">
    <source>
        <dbReference type="ARBA" id="ARBA00032186"/>
    </source>
</evidence>
<dbReference type="Proteomes" id="UP000233524">
    <property type="component" value="Unassembled WGS sequence"/>
</dbReference>
<dbReference type="EC" id="1.8.5.1" evidence="3"/>
<dbReference type="InterPro" id="IPR016639">
    <property type="entry name" value="GST_Omega/GSH"/>
</dbReference>
<dbReference type="InterPro" id="IPR036282">
    <property type="entry name" value="Glutathione-S-Trfase_C_sf"/>
</dbReference>
<feature type="non-terminal residue" evidence="16">
    <location>
        <position position="1"/>
    </location>
</feature>
<dbReference type="InterPro" id="IPR036249">
    <property type="entry name" value="Thioredoxin-like_sf"/>
</dbReference>
<protein>
    <recommendedName>
        <fullName evidence="13">Glutathione S-transferase omega-like 2</fullName>
        <ecNumber evidence="3">1.8.5.1</ecNumber>
        <ecNumber evidence="4">2.5.1.18</ecNumber>
    </recommendedName>
    <alternativeName>
        <fullName evidence="9">Glutathione-dependent dehydroascorbate reductase</fullName>
    </alternativeName>
</protein>
<evidence type="ECO:0000313" key="17">
    <source>
        <dbReference type="Proteomes" id="UP000233524"/>
    </source>
</evidence>
<dbReference type="InterPro" id="IPR004045">
    <property type="entry name" value="Glutathione_S-Trfase_N"/>
</dbReference>
<evidence type="ECO:0000256" key="8">
    <source>
        <dbReference type="ARBA" id="ARBA00023316"/>
    </source>
</evidence>
<dbReference type="GO" id="GO:0005737">
    <property type="term" value="C:cytoplasm"/>
    <property type="evidence" value="ECO:0007669"/>
    <property type="project" value="UniProtKB-SubCell"/>
</dbReference>
<dbReference type="Pfam" id="PF13409">
    <property type="entry name" value="GST_N_2"/>
    <property type="match status" value="1"/>
</dbReference>
<dbReference type="FunCoup" id="A0A2N3N8N2">
    <property type="interactions" value="144"/>
</dbReference>
<dbReference type="CDD" id="cd03190">
    <property type="entry name" value="GST_C_Omega_like"/>
    <property type="match status" value="1"/>
</dbReference>
<evidence type="ECO:0000256" key="14">
    <source>
        <dbReference type="SAM" id="MobiDB-lite"/>
    </source>
</evidence>
<sequence>KAPRLVYINPESSRPPSNEAPRFHGTCKLARPLLEEARIATYIVFTNRIQFNTTNFDTKLCDNAEEALLLLPRMTPTITKSSVADIPPRLAVQGITDWVKTDDTTGEFKRQVSSFRSFITKEPGSKFPPEKGRYHLYVSYACPWAHRTLITRKLKGLEDIISFSVVHWHLGTEGWRFVQEGEPDIPGDNVVPDPIPGHESFTHLRDVYFESEKEYTGRFTVPVLYDKKQNTIVSNESSEIIRMLYTEFDDLIDEKYRNIKLYPEPLRQKIDETNEWTYDLINNGVYKSGFATTQEAYEKNVVKLFEALDRTEKHLKDTESEGPYYYGKEITEADIRLYVTIVRFDPVYVQHFKCNIRDIRSGYPAIHKWLRNLYWKHPAFKDTTQFDHIKWHYTKSHTQINPKSITPVGPLPNILPLTEECNAVKQ</sequence>
<comment type="similarity">
    <text evidence="2">Belongs to the GST superfamily. Omega family.</text>
</comment>
<dbReference type="SUPFAM" id="SSF47616">
    <property type="entry name" value="GST C-terminal domain-like"/>
    <property type="match status" value="1"/>
</dbReference>
<comment type="catalytic activity">
    <reaction evidence="11">
        <text>L-dehydroascorbate + 2 glutathione = glutathione disulfide + L-ascorbate</text>
        <dbReference type="Rhea" id="RHEA:24424"/>
        <dbReference type="ChEBI" id="CHEBI:38290"/>
        <dbReference type="ChEBI" id="CHEBI:57925"/>
        <dbReference type="ChEBI" id="CHEBI:58297"/>
        <dbReference type="ChEBI" id="CHEBI:58539"/>
        <dbReference type="EC" id="1.8.5.1"/>
    </reaction>
</comment>
<dbReference type="PANTHER" id="PTHR32419:SF6">
    <property type="entry name" value="GLUTATHIONE S-TRANSFERASE OMEGA-LIKE 1-RELATED"/>
    <property type="match status" value="1"/>
</dbReference>
<evidence type="ECO:0000256" key="4">
    <source>
        <dbReference type="ARBA" id="ARBA00012452"/>
    </source>
</evidence>
<name>A0A2N3N8N2_9PEZI</name>
<organism evidence="16 17">
    <name type="scientific">Lomentospora prolificans</name>
    <dbReference type="NCBI Taxonomy" id="41688"/>
    <lineage>
        <taxon>Eukaryota</taxon>
        <taxon>Fungi</taxon>
        <taxon>Dikarya</taxon>
        <taxon>Ascomycota</taxon>
        <taxon>Pezizomycotina</taxon>
        <taxon>Sordariomycetes</taxon>
        <taxon>Hypocreomycetidae</taxon>
        <taxon>Microascales</taxon>
        <taxon>Microascaceae</taxon>
        <taxon>Lomentospora</taxon>
    </lineage>
</organism>
<evidence type="ECO:0000256" key="6">
    <source>
        <dbReference type="ARBA" id="ARBA00022679"/>
    </source>
</evidence>
<dbReference type="PANTHER" id="PTHR32419">
    <property type="entry name" value="GLUTATHIONYL-HYDROQUINONE REDUCTASE"/>
    <property type="match status" value="1"/>
</dbReference>
<dbReference type="EC" id="2.5.1.18" evidence="4"/>
<dbReference type="InterPro" id="IPR040079">
    <property type="entry name" value="Glutathione_S-Trfase"/>
</dbReference>
<dbReference type="FunFam" id="1.20.1050.10:FF:000038">
    <property type="entry name" value="Glutathione S-transferase omega-like 2"/>
    <property type="match status" value="1"/>
</dbReference>
<feature type="domain" description="GST C-terminal" evidence="15">
    <location>
        <begin position="263"/>
        <end position="396"/>
    </location>
</feature>
<dbReference type="InterPro" id="IPR010987">
    <property type="entry name" value="Glutathione-S-Trfase_C-like"/>
</dbReference>
<dbReference type="SFLD" id="SFLDG01206">
    <property type="entry name" value="Xi.1"/>
    <property type="match status" value="1"/>
</dbReference>
<dbReference type="SFLD" id="SFLDG01148">
    <property type="entry name" value="Xi_(cytGST)"/>
    <property type="match status" value="1"/>
</dbReference>
<dbReference type="InParanoid" id="A0A2N3N8N2"/>
<evidence type="ECO:0000256" key="11">
    <source>
        <dbReference type="ARBA" id="ARBA00049544"/>
    </source>
</evidence>
<dbReference type="Pfam" id="PF13410">
    <property type="entry name" value="GST_C_2"/>
    <property type="match status" value="1"/>
</dbReference>
<comment type="function">
    <text evidence="12">Active as '1-Cys' thiol transferase against beta-hydroxyethyl disulfide (HED), as dehydroascorbate reductase and as dimethylarsinic acid reductase, while not active against the standard GST substrate 1-chloro-2,4-dinitrobenzene (CDNB). May be involved in cell wall organization and biogenesis.</text>
</comment>
<dbReference type="SFLD" id="SFLDS00019">
    <property type="entry name" value="Glutathione_Transferase_(cytos"/>
    <property type="match status" value="1"/>
</dbReference>
<feature type="region of interest" description="Disordered" evidence="14">
    <location>
        <begin position="1"/>
        <end position="22"/>
    </location>
</feature>
<keyword evidence="17" id="KW-1185">Reference proteome</keyword>
<keyword evidence="5" id="KW-0963">Cytoplasm</keyword>
<dbReference type="AlphaFoldDB" id="A0A2N3N8N2"/>
<evidence type="ECO:0000256" key="12">
    <source>
        <dbReference type="ARBA" id="ARBA00055859"/>
    </source>
</evidence>
<comment type="caution">
    <text evidence="16">The sequence shown here is derived from an EMBL/GenBank/DDBJ whole genome shotgun (WGS) entry which is preliminary data.</text>
</comment>
<dbReference type="OrthoDB" id="2309723at2759"/>
<dbReference type="Gene3D" id="3.40.30.10">
    <property type="entry name" value="Glutaredoxin"/>
    <property type="match status" value="1"/>
</dbReference>
<dbReference type="Gene3D" id="1.20.1050.10">
    <property type="match status" value="1"/>
</dbReference>
<keyword evidence="8" id="KW-0961">Cell wall biogenesis/degradation</keyword>
<dbReference type="FunFam" id="3.40.30.10:FF:000162">
    <property type="entry name" value="Glutathione S-transferase Gst3"/>
    <property type="match status" value="1"/>
</dbReference>
<dbReference type="GO" id="GO:0004364">
    <property type="term" value="F:glutathione transferase activity"/>
    <property type="evidence" value="ECO:0007669"/>
    <property type="project" value="UniProtKB-EC"/>
</dbReference>
<dbReference type="VEuPathDB" id="FungiDB:jhhlp_003412"/>
<evidence type="ECO:0000313" key="16">
    <source>
        <dbReference type="EMBL" id="PKS08803.1"/>
    </source>
</evidence>
<dbReference type="PROSITE" id="PS50405">
    <property type="entry name" value="GST_CTER"/>
    <property type="match status" value="1"/>
</dbReference>
<dbReference type="EMBL" id="NLAX01000010">
    <property type="protein sequence ID" value="PKS08803.1"/>
    <property type="molecule type" value="Genomic_DNA"/>
</dbReference>
<comment type="catalytic activity">
    <reaction evidence="10">
        <text>RX + glutathione = an S-substituted glutathione + a halide anion + H(+)</text>
        <dbReference type="Rhea" id="RHEA:16437"/>
        <dbReference type="ChEBI" id="CHEBI:15378"/>
        <dbReference type="ChEBI" id="CHEBI:16042"/>
        <dbReference type="ChEBI" id="CHEBI:17792"/>
        <dbReference type="ChEBI" id="CHEBI:57925"/>
        <dbReference type="ChEBI" id="CHEBI:90779"/>
        <dbReference type="EC" id="2.5.1.18"/>
    </reaction>
</comment>
<evidence type="ECO:0000256" key="10">
    <source>
        <dbReference type="ARBA" id="ARBA00047960"/>
    </source>
</evidence>
<keyword evidence="6" id="KW-0808">Transferase</keyword>
<evidence type="ECO:0000256" key="2">
    <source>
        <dbReference type="ARBA" id="ARBA00011067"/>
    </source>
</evidence>
<evidence type="ECO:0000256" key="5">
    <source>
        <dbReference type="ARBA" id="ARBA00022490"/>
    </source>
</evidence>
<evidence type="ECO:0000256" key="3">
    <source>
        <dbReference type="ARBA" id="ARBA00012436"/>
    </source>
</evidence>
<accession>A0A2N3N8N2</accession>
<evidence type="ECO:0000256" key="13">
    <source>
        <dbReference type="ARBA" id="ARBA00070045"/>
    </source>
</evidence>
<keyword evidence="7" id="KW-0560">Oxidoreductase</keyword>
<evidence type="ECO:0000256" key="7">
    <source>
        <dbReference type="ARBA" id="ARBA00023002"/>
    </source>
</evidence>
<reference evidence="16 17" key="1">
    <citation type="journal article" date="2017" name="G3 (Bethesda)">
        <title>First Draft Genome Sequence of the Pathogenic Fungus Lomentospora prolificans (Formerly Scedosporium prolificans).</title>
        <authorList>
            <person name="Luo R."/>
            <person name="Zimin A."/>
            <person name="Workman R."/>
            <person name="Fan Y."/>
            <person name="Pertea G."/>
            <person name="Grossman N."/>
            <person name="Wear M.P."/>
            <person name="Jia B."/>
            <person name="Miller H."/>
            <person name="Casadevall A."/>
            <person name="Timp W."/>
            <person name="Zhang S.X."/>
            <person name="Salzberg S.L."/>
        </authorList>
    </citation>
    <scope>NUCLEOTIDE SEQUENCE [LARGE SCALE GENOMIC DNA]</scope>
    <source>
        <strain evidence="16 17">JHH-5317</strain>
    </source>
</reference>
<comment type="subcellular location">
    <subcellularLocation>
        <location evidence="1">Cytoplasm</location>
    </subcellularLocation>
</comment>
<dbReference type="SUPFAM" id="SSF52833">
    <property type="entry name" value="Thioredoxin-like"/>
    <property type="match status" value="1"/>
</dbReference>
<dbReference type="InterPro" id="IPR047047">
    <property type="entry name" value="GST_Omega-like_C"/>
</dbReference>
<proteinExistence type="inferred from homology"/>
<dbReference type="GO" id="GO:0045174">
    <property type="term" value="F:glutathione dehydrogenase (ascorbate) activity"/>
    <property type="evidence" value="ECO:0007669"/>
    <property type="project" value="UniProtKB-EC"/>
</dbReference>
<dbReference type="STRING" id="41688.A0A2N3N8N2"/>
<dbReference type="GO" id="GO:0071555">
    <property type="term" value="P:cell wall organization"/>
    <property type="evidence" value="ECO:0007669"/>
    <property type="project" value="UniProtKB-KW"/>
</dbReference>
<evidence type="ECO:0000259" key="15">
    <source>
        <dbReference type="PROSITE" id="PS50405"/>
    </source>
</evidence>
<gene>
    <name evidence="16" type="ORF">jhhlp_003412</name>
</gene>